<proteinExistence type="predicted"/>
<dbReference type="Proteomes" id="UP000287033">
    <property type="component" value="Unassembled WGS sequence"/>
</dbReference>
<gene>
    <name evidence="9" type="ORF">chiPu_0028714</name>
</gene>
<keyword evidence="5" id="KW-0378">Hydrolase</keyword>
<accession>A0A401TP93</accession>
<keyword evidence="6" id="KW-0695">RNA-directed DNA polymerase</keyword>
<dbReference type="EMBL" id="BEZZ01138174">
    <property type="protein sequence ID" value="GCC44446.1"/>
    <property type="molecule type" value="Genomic_DNA"/>
</dbReference>
<feature type="compositionally biased region" description="Pro residues" evidence="7">
    <location>
        <begin position="161"/>
        <end position="171"/>
    </location>
</feature>
<evidence type="ECO:0000256" key="2">
    <source>
        <dbReference type="ARBA" id="ARBA00022695"/>
    </source>
</evidence>
<evidence type="ECO:0000256" key="5">
    <source>
        <dbReference type="ARBA" id="ARBA00022801"/>
    </source>
</evidence>
<sequence length="171" mass="18385">MDSAEEDYVANSPISDPDLVLYIDGSRRLVEGSYWTGWAVVDDTGATREQGTLDGDTSAHVAELVALMAALRMGAGKRVNIFTDSQYAFGVVHDSMTAWSRRGFVTAGGSQTKHDNTVRDLVAAAHLPLLAAIVKLKAHQRATTAEQLGNHWTDQAAKAAPLPPPPYALRL</sequence>
<dbReference type="OMA" id="DYVANSP"/>
<dbReference type="PANTHER" id="PTHR41694">
    <property type="entry name" value="ENDOGENOUS RETROVIRUS GROUP K MEMBER POL PROTEIN"/>
    <property type="match status" value="1"/>
</dbReference>
<keyword evidence="1" id="KW-0808">Transferase</keyword>
<dbReference type="AlphaFoldDB" id="A0A401TP93"/>
<feature type="region of interest" description="Disordered" evidence="7">
    <location>
        <begin position="149"/>
        <end position="171"/>
    </location>
</feature>
<evidence type="ECO:0000256" key="4">
    <source>
        <dbReference type="ARBA" id="ARBA00022759"/>
    </source>
</evidence>
<evidence type="ECO:0000313" key="10">
    <source>
        <dbReference type="Proteomes" id="UP000287033"/>
    </source>
</evidence>
<dbReference type="InterPro" id="IPR002156">
    <property type="entry name" value="RNaseH_domain"/>
</dbReference>
<protein>
    <recommendedName>
        <fullName evidence="8">RNase H type-1 domain-containing protein</fullName>
    </recommendedName>
</protein>
<dbReference type="Gene3D" id="3.30.420.10">
    <property type="entry name" value="Ribonuclease H-like superfamily/Ribonuclease H"/>
    <property type="match status" value="1"/>
</dbReference>
<dbReference type="SUPFAM" id="SSF53098">
    <property type="entry name" value="Ribonuclease H-like"/>
    <property type="match status" value="1"/>
</dbReference>
<dbReference type="InterPro" id="IPR012337">
    <property type="entry name" value="RNaseH-like_sf"/>
</dbReference>
<organism evidence="9 10">
    <name type="scientific">Chiloscyllium punctatum</name>
    <name type="common">Brownbanded bambooshark</name>
    <name type="synonym">Hemiscyllium punctatum</name>
    <dbReference type="NCBI Taxonomy" id="137246"/>
    <lineage>
        <taxon>Eukaryota</taxon>
        <taxon>Metazoa</taxon>
        <taxon>Chordata</taxon>
        <taxon>Craniata</taxon>
        <taxon>Vertebrata</taxon>
        <taxon>Chondrichthyes</taxon>
        <taxon>Elasmobranchii</taxon>
        <taxon>Galeomorphii</taxon>
        <taxon>Galeoidea</taxon>
        <taxon>Orectolobiformes</taxon>
        <taxon>Hemiscylliidae</taxon>
        <taxon>Chiloscyllium</taxon>
    </lineage>
</organism>
<keyword evidence="2" id="KW-0548">Nucleotidyltransferase</keyword>
<dbReference type="InterPro" id="IPR036397">
    <property type="entry name" value="RNaseH_sf"/>
</dbReference>
<keyword evidence="4" id="KW-0255">Endonuclease</keyword>
<evidence type="ECO:0000313" key="9">
    <source>
        <dbReference type="EMBL" id="GCC44446.1"/>
    </source>
</evidence>
<dbReference type="OrthoDB" id="9950135at2759"/>
<keyword evidence="3" id="KW-0540">Nuclease</keyword>
<dbReference type="Pfam" id="PF00075">
    <property type="entry name" value="RNase_H"/>
    <property type="match status" value="1"/>
</dbReference>
<evidence type="ECO:0000259" key="8">
    <source>
        <dbReference type="PROSITE" id="PS50879"/>
    </source>
</evidence>
<dbReference type="GO" id="GO:0004523">
    <property type="term" value="F:RNA-DNA hybrid ribonuclease activity"/>
    <property type="evidence" value="ECO:0007669"/>
    <property type="project" value="InterPro"/>
</dbReference>
<evidence type="ECO:0000256" key="6">
    <source>
        <dbReference type="ARBA" id="ARBA00022918"/>
    </source>
</evidence>
<dbReference type="PROSITE" id="PS50879">
    <property type="entry name" value="RNASE_H_1"/>
    <property type="match status" value="1"/>
</dbReference>
<dbReference type="STRING" id="137246.A0A401TP93"/>
<name>A0A401TP93_CHIPU</name>
<dbReference type="PANTHER" id="PTHR41694:SF5">
    <property type="entry name" value="RIBONUCLEASE H"/>
    <property type="match status" value="1"/>
</dbReference>
<comment type="caution">
    <text evidence="9">The sequence shown here is derived from an EMBL/GenBank/DDBJ whole genome shotgun (WGS) entry which is preliminary data.</text>
</comment>
<keyword evidence="10" id="KW-1185">Reference proteome</keyword>
<evidence type="ECO:0000256" key="7">
    <source>
        <dbReference type="SAM" id="MobiDB-lite"/>
    </source>
</evidence>
<evidence type="ECO:0000256" key="1">
    <source>
        <dbReference type="ARBA" id="ARBA00022679"/>
    </source>
</evidence>
<feature type="domain" description="RNase H type-1" evidence="8">
    <location>
        <begin position="15"/>
        <end position="162"/>
    </location>
</feature>
<evidence type="ECO:0000256" key="3">
    <source>
        <dbReference type="ARBA" id="ARBA00022722"/>
    </source>
</evidence>
<dbReference type="GO" id="GO:0003964">
    <property type="term" value="F:RNA-directed DNA polymerase activity"/>
    <property type="evidence" value="ECO:0007669"/>
    <property type="project" value="UniProtKB-KW"/>
</dbReference>
<dbReference type="GO" id="GO:0003676">
    <property type="term" value="F:nucleic acid binding"/>
    <property type="evidence" value="ECO:0007669"/>
    <property type="project" value="InterPro"/>
</dbReference>
<reference evidence="9 10" key="1">
    <citation type="journal article" date="2018" name="Nat. Ecol. Evol.">
        <title>Shark genomes provide insights into elasmobranch evolution and the origin of vertebrates.</title>
        <authorList>
            <person name="Hara Y"/>
            <person name="Yamaguchi K"/>
            <person name="Onimaru K"/>
            <person name="Kadota M"/>
            <person name="Koyanagi M"/>
            <person name="Keeley SD"/>
            <person name="Tatsumi K"/>
            <person name="Tanaka K"/>
            <person name="Motone F"/>
            <person name="Kageyama Y"/>
            <person name="Nozu R"/>
            <person name="Adachi N"/>
            <person name="Nishimura O"/>
            <person name="Nakagawa R"/>
            <person name="Tanegashima C"/>
            <person name="Kiyatake I"/>
            <person name="Matsumoto R"/>
            <person name="Murakumo K"/>
            <person name="Nishida K"/>
            <person name="Terakita A"/>
            <person name="Kuratani S"/>
            <person name="Sato K"/>
            <person name="Hyodo S Kuraku.S."/>
        </authorList>
    </citation>
    <scope>NUCLEOTIDE SEQUENCE [LARGE SCALE GENOMIC DNA]</scope>
</reference>